<dbReference type="SUPFAM" id="SSF51905">
    <property type="entry name" value="FAD/NAD(P)-binding domain"/>
    <property type="match status" value="1"/>
</dbReference>
<dbReference type="PANTHER" id="PTHR42887:SF2">
    <property type="entry name" value="OS12G0638800 PROTEIN"/>
    <property type="match status" value="1"/>
</dbReference>
<dbReference type="InterPro" id="IPR023166">
    <property type="entry name" value="BaiN-like_dom_sf"/>
</dbReference>
<dbReference type="PANTHER" id="PTHR42887">
    <property type="entry name" value="OS12G0638800 PROTEIN"/>
    <property type="match status" value="1"/>
</dbReference>
<dbReference type="Gene3D" id="1.10.8.260">
    <property type="entry name" value="HI0933 insert domain-like"/>
    <property type="match status" value="1"/>
</dbReference>
<dbReference type="SUPFAM" id="SSF160996">
    <property type="entry name" value="HI0933 insert domain-like"/>
    <property type="match status" value="1"/>
</dbReference>
<dbReference type="InterPro" id="IPR055178">
    <property type="entry name" value="RsdA/BaiN/AoA(So)-like_dom"/>
</dbReference>
<name>A0A0D0G5L1_9BACI</name>
<comment type="caution">
    <text evidence="6">The sequence shown here is derived from an EMBL/GenBank/DDBJ whole genome shotgun (WGS) entry which is preliminary data.</text>
</comment>
<protein>
    <recommendedName>
        <fullName evidence="8">Aminoacetone oxidase family FAD-binding enzyme</fullName>
    </recommendedName>
</protein>
<keyword evidence="2" id="KW-0285">Flavoprotein</keyword>
<keyword evidence="3" id="KW-0274">FAD</keyword>
<dbReference type="PRINTS" id="PR00368">
    <property type="entry name" value="FADPNR"/>
</dbReference>
<dbReference type="Gene3D" id="2.40.30.10">
    <property type="entry name" value="Translation factors"/>
    <property type="match status" value="1"/>
</dbReference>
<comment type="cofactor">
    <cofactor evidence="1">
        <name>FAD</name>
        <dbReference type="ChEBI" id="CHEBI:57692"/>
    </cofactor>
</comment>
<dbReference type="Proteomes" id="UP000032076">
    <property type="component" value="Unassembled WGS sequence"/>
</dbReference>
<evidence type="ECO:0000256" key="1">
    <source>
        <dbReference type="ARBA" id="ARBA00001974"/>
    </source>
</evidence>
<dbReference type="PRINTS" id="PR00411">
    <property type="entry name" value="PNDRDTASEI"/>
</dbReference>
<evidence type="ECO:0000313" key="6">
    <source>
        <dbReference type="EMBL" id="KIO72502.1"/>
    </source>
</evidence>
<accession>A0A0D0G5L1</accession>
<dbReference type="InterPro" id="IPR004792">
    <property type="entry name" value="BaiN-like"/>
</dbReference>
<dbReference type="Pfam" id="PF22780">
    <property type="entry name" value="HI0933_like_1st"/>
    <property type="match status" value="1"/>
</dbReference>
<proteinExistence type="predicted"/>
<dbReference type="NCBIfam" id="TIGR00275">
    <property type="entry name" value="aminoacetone oxidase family FAD-binding enzyme"/>
    <property type="match status" value="1"/>
</dbReference>
<dbReference type="RefSeq" id="WP_034771869.1">
    <property type="nucleotide sequence ID" value="NZ_CCRF01000072.1"/>
</dbReference>
<evidence type="ECO:0000256" key="3">
    <source>
        <dbReference type="ARBA" id="ARBA00022827"/>
    </source>
</evidence>
<dbReference type="Gene3D" id="3.50.50.60">
    <property type="entry name" value="FAD/NAD(P)-binding domain"/>
    <property type="match status" value="1"/>
</dbReference>
<evidence type="ECO:0000256" key="2">
    <source>
        <dbReference type="ARBA" id="ARBA00022630"/>
    </source>
</evidence>
<dbReference type="EMBL" id="JXLU01000095">
    <property type="protein sequence ID" value="KIO72502.1"/>
    <property type="molecule type" value="Genomic_DNA"/>
</dbReference>
<evidence type="ECO:0000259" key="5">
    <source>
        <dbReference type="Pfam" id="PF22780"/>
    </source>
</evidence>
<evidence type="ECO:0000259" key="4">
    <source>
        <dbReference type="Pfam" id="PF03486"/>
    </source>
</evidence>
<feature type="domain" description="RsdA/BaiN/AoA(So)-like Rossmann fold-like" evidence="4">
    <location>
        <begin position="10"/>
        <end position="419"/>
    </location>
</feature>
<dbReference type="Pfam" id="PF03486">
    <property type="entry name" value="HI0933_like"/>
    <property type="match status" value="1"/>
</dbReference>
<dbReference type="InterPro" id="IPR057661">
    <property type="entry name" value="RsdA/BaiN/AoA(So)_Rossmann"/>
</dbReference>
<gene>
    <name evidence="6" type="ORF">B4167_1192</name>
</gene>
<reference evidence="6 7" key="1">
    <citation type="submission" date="2015-01" db="EMBL/GenBank/DDBJ databases">
        <title>Draft Genome Sequences of Four Bacillus thermoamylovorans Strains, Isolated From Food Products.</title>
        <authorList>
            <person name="Krawcyk A.O."/>
            <person name="Berendsen E.M."/>
            <person name="Eijlander R.T."/>
            <person name="de Jong A."/>
            <person name="Wells-Bennik M."/>
            <person name="Kuipers O.P."/>
        </authorList>
    </citation>
    <scope>NUCLEOTIDE SEQUENCE [LARGE SCALE GENOMIC DNA]</scope>
    <source>
        <strain evidence="6 7">B4167</strain>
    </source>
</reference>
<sequence length="431" mass="47205">MKKVIVLNVDVFVIGGGPSGLMAAIAAGETGANVLLVDKGDKLGRKLAISGGGRCNVTNRLPVDEIVKHIPGNGRFLYSAFSIFNNEDIIKFFENLGVKLKEEDHGRMFPVTNDAKSVVNALLNRLKELDVMIRTNTPVADINYEDGHVAEVILKNGEKIKARSVVVAVGGKSVPHTGSTGDGYPWAEKAGHTVTELYPTEVPLLSDEPFIKNRTLQGLSLRNVALSVLNPKGKPIITHQMDMIFTHFGISGPAVLRCSQFVVKAMKKWNLSHVTMKLDTIVDRTEEEIFQEIVSHVKEEAKKAVKNALKGLLPERYLLFLLEQAEIDQDQPMNTIAKEKLRKLAQLCKDFRFTVNGTLPLEKAFVTGGGISIKEVEPKTIASKKMEGLYFCGEILDIHGYTGGYNITSALVTGRLAGLNAAKFALKLENE</sequence>
<dbReference type="AlphaFoldDB" id="A0A0D0G5L1"/>
<evidence type="ECO:0008006" key="8">
    <source>
        <dbReference type="Google" id="ProtNLM"/>
    </source>
</evidence>
<dbReference type="InterPro" id="IPR036188">
    <property type="entry name" value="FAD/NAD-bd_sf"/>
</dbReference>
<feature type="domain" description="RsdA/BaiN/AoA(So)-like insert" evidence="5">
    <location>
        <begin position="198"/>
        <end position="366"/>
    </location>
</feature>
<evidence type="ECO:0000313" key="7">
    <source>
        <dbReference type="Proteomes" id="UP000032076"/>
    </source>
</evidence>
<organism evidence="6 7">
    <name type="scientific">Caldibacillus thermoamylovorans</name>
    <dbReference type="NCBI Taxonomy" id="35841"/>
    <lineage>
        <taxon>Bacteria</taxon>
        <taxon>Bacillati</taxon>
        <taxon>Bacillota</taxon>
        <taxon>Bacilli</taxon>
        <taxon>Bacillales</taxon>
        <taxon>Bacillaceae</taxon>
        <taxon>Caldibacillus</taxon>
    </lineage>
</organism>